<evidence type="ECO:0000313" key="5">
    <source>
        <dbReference type="Proteomes" id="UP000255082"/>
    </source>
</evidence>
<sequence length="286" mass="30511">MTSEPENTDSRGSLRRPATFAAALVAIVLIVVTGAIVLIGRHSGSDPEAAKTSSPTTAAPTTAPASSATGFTTPDVDPFGRRVDVPANPAGQPLEQTAPQRRPDDPQWLTAAPAGTRGPDAKGGWQRVHGAVVPFSTSDGPTHIQDGVPVGYAHTPQGAALAAAFVMWQTRARLGDRPLREHMVVMSAADFAQFDRLKAQGKAPDTQPEQVTRYMVAPDAFRITSWSDDMCQVALAVRQGSDTGAPRWTGLTLAMVWDQNEWKLRLPADKMIPQQTVTSIGGWTAW</sequence>
<gene>
    <name evidence="4" type="ORF">NCTC13184_07315</name>
</gene>
<dbReference type="Proteomes" id="UP000255082">
    <property type="component" value="Unassembled WGS sequence"/>
</dbReference>
<dbReference type="RefSeq" id="WP_062968046.1">
    <property type="nucleotide sequence ID" value="NZ_JAJFOE010000004.1"/>
</dbReference>
<keyword evidence="2" id="KW-1133">Transmembrane helix</keyword>
<name>A0A379X4G9_9NOCA</name>
<feature type="compositionally biased region" description="Low complexity" evidence="1">
    <location>
        <begin position="50"/>
        <end position="74"/>
    </location>
</feature>
<organism evidence="4 5">
    <name type="scientific">Nocardia africana</name>
    <dbReference type="NCBI Taxonomy" id="134964"/>
    <lineage>
        <taxon>Bacteria</taxon>
        <taxon>Bacillati</taxon>
        <taxon>Actinomycetota</taxon>
        <taxon>Actinomycetes</taxon>
        <taxon>Mycobacteriales</taxon>
        <taxon>Nocardiaceae</taxon>
        <taxon>Nocardia</taxon>
    </lineage>
</organism>
<feature type="transmembrane region" description="Helical" evidence="2">
    <location>
        <begin position="20"/>
        <end position="39"/>
    </location>
</feature>
<evidence type="ECO:0000313" key="4">
    <source>
        <dbReference type="EMBL" id="SUH71885.1"/>
    </source>
</evidence>
<dbReference type="AlphaFoldDB" id="A0A379X4G9"/>
<feature type="domain" description="DUF8175" evidence="3">
    <location>
        <begin position="84"/>
        <end position="284"/>
    </location>
</feature>
<accession>A0A379X4G9</accession>
<evidence type="ECO:0000256" key="2">
    <source>
        <dbReference type="SAM" id="Phobius"/>
    </source>
</evidence>
<proteinExistence type="predicted"/>
<dbReference type="EMBL" id="UGRU01000002">
    <property type="protein sequence ID" value="SUH71885.1"/>
    <property type="molecule type" value="Genomic_DNA"/>
</dbReference>
<keyword evidence="2" id="KW-0812">Transmembrane</keyword>
<reference evidence="4 5" key="1">
    <citation type="submission" date="2018-06" db="EMBL/GenBank/DDBJ databases">
        <authorList>
            <consortium name="Pathogen Informatics"/>
            <person name="Doyle S."/>
        </authorList>
    </citation>
    <scope>NUCLEOTIDE SEQUENCE [LARGE SCALE GENOMIC DNA]</scope>
    <source>
        <strain evidence="4 5">NCTC13184</strain>
    </source>
</reference>
<dbReference type="InterPro" id="IPR058488">
    <property type="entry name" value="DUF8175"/>
</dbReference>
<keyword evidence="2" id="KW-0472">Membrane</keyword>
<evidence type="ECO:0000256" key="1">
    <source>
        <dbReference type="SAM" id="MobiDB-lite"/>
    </source>
</evidence>
<evidence type="ECO:0000259" key="3">
    <source>
        <dbReference type="Pfam" id="PF26526"/>
    </source>
</evidence>
<feature type="region of interest" description="Disordered" evidence="1">
    <location>
        <begin position="43"/>
        <end position="125"/>
    </location>
</feature>
<dbReference type="Pfam" id="PF26526">
    <property type="entry name" value="DUF8175"/>
    <property type="match status" value="1"/>
</dbReference>
<protein>
    <recommendedName>
        <fullName evidence="3">DUF8175 domain-containing protein</fullName>
    </recommendedName>
</protein>